<feature type="compositionally biased region" description="Polar residues" evidence="17">
    <location>
        <begin position="908"/>
        <end position="919"/>
    </location>
</feature>
<comment type="subcellular location">
    <subcellularLocation>
        <location evidence="2">Nucleus</location>
    </subcellularLocation>
</comment>
<dbReference type="OrthoDB" id="9547406at2759"/>
<dbReference type="PANTHER" id="PTHR10694">
    <property type="entry name" value="LYSINE-SPECIFIC DEMETHYLASE"/>
    <property type="match status" value="1"/>
</dbReference>
<evidence type="ECO:0000259" key="18">
    <source>
        <dbReference type="PROSITE" id="PS51184"/>
    </source>
</evidence>
<evidence type="ECO:0000313" key="20">
    <source>
        <dbReference type="EMBL" id="PVD23755.1"/>
    </source>
</evidence>
<dbReference type="FunFam" id="2.60.120.650:FF:000048">
    <property type="entry name" value="Lysine-specific demethylase 4A"/>
    <property type="match status" value="1"/>
</dbReference>
<dbReference type="InterPro" id="IPR040477">
    <property type="entry name" value="KDM4-like_Tudor"/>
</dbReference>
<dbReference type="GO" id="GO:0000785">
    <property type="term" value="C:chromatin"/>
    <property type="evidence" value="ECO:0007669"/>
    <property type="project" value="TreeGrafter"/>
</dbReference>
<evidence type="ECO:0000256" key="7">
    <source>
        <dbReference type="ARBA" id="ARBA00022771"/>
    </source>
</evidence>
<dbReference type="Pfam" id="PF02373">
    <property type="entry name" value="JmjC"/>
    <property type="match status" value="1"/>
</dbReference>
<feature type="domain" description="JmjC" evidence="18">
    <location>
        <begin position="110"/>
        <end position="276"/>
    </location>
</feature>
<sequence length="2001" mass="218143">MESSSGGNSTPRIMVIPPAEWCPRKAGYDDLDIIIPAPIEQVVQGCQGLYTQYNIQRKALHVSDFKKMANSDKYLTPKHFDYEELERKYWKNATFGNAIYGADISGTLTDPDQDCWNINRLGTILDYVAGDYGIKIEGVNTAYLYFGMWKTSFAWHTEDMDLYSINYLHFGAPKSWYAVPPEHGQRLERLAQGFFQGSFQACPAFLRHKMTLISPSILKKFSIPVNKITQEAGEFMITFPYGYHSGYNHGFNCAESTNFATERWIEYGKRCLQCECRNDGVKISMDTFVRRFQPERFEAWKEGRDIAPHPEGHTVIRRPARNDAKKKEADGSGTVSKRHPPSKQFSKRSKVKAEKKTKAEKSAVSDDDSEVDGTGKDEVNEAEKKPNKKTKSGNPQRAKSGDKAAKPKGNKKAAEDGEQKSAGETKRKKKQVAKTSGSAPKNKKVTPKTAEKLSAEIPSSQPTRVEMSIQTEETVAPGEPLSSPGAKLDFYYNDTKVKAQPVVFQQSKHTYEDEFRKKIAEIEAMRHFTAQDYELKRKKNGTKPSPENRKYVLETDGPSSKKPKVEESEGTNSPPLDYLKGTEPEGTFKPIPLERISTMGIKGVGIFKLASLLGNTTGLQAFGISPHLPGGQGGVSVVQNAAVVKQNGYDTNGGTKNANQGCQANTWTEDMTQTPTWLQESDVKSDQSGSSAACQNMTQTLRLAPFPPQNKTRSPVHAQQPLINFSSMGTKPISAILQASQEKRALMKVTDTPVQSSVIPLATISQSCQAKNILPWKITQEQQHLMFANGSQHGSVEVLSTSDIFENPSFYINSYGTTGEMTSQVHQSPNLQSDHGYATSPMSDIKRDGSPQPPVLSPIPSPQHKILDQSPPHLISSSLSLSHLSELPHLEPSVATTEISQSLHNLQTMDSKNMQQPQSRLVGPKRSKRSSTSVNVRNSNVMPTGSIDTSSDHSSTSCSASSSRATGATCLDLSDLTPPGNIRSTEHRIMEILAQAQRLKVAQEKQREQQRELEAQVRQSLESNEGGPNAGNTSKKSSKPRAPRTSRKTSSKTSKGQATGQSANIANNLQATITTQPVTLVTNNMASTMNQPQQLNATVSPQRITPLTQSSGISFSPTTNTGPVVTVVTQNRPAGHVQLQGYPPAVATNQSHFILKGVTRVLPGNAATYTTSVVPPLISLQNVPVTIVDSAGKASLVSTLPSVSSVDTRQDSENVTSADCVTVTTCRENATHGNNAINVNSQENTQGYVINAAGDADTMGLEIGKAATSGSIIITSFPCQQQLINTQGTMAGAELAGRTMASFGFGRPLQMAAAHRMVTTASGGKLDVSPQLLPHPPPILAGTLLGRATQLGGKTCAENDGASEPPTLSRITIDTSVTHSPSSLDSSGPPVLTPSSHLHNYSLPSPLDPLSSLPLGDLGLGLAPSPSPDAWPRVDPSTSELPISKGNKGCKQLKSAASSRSATKHQKGKKETRTSSSSSDADENKSVKKDSRVKKNSGSESDHSSNFDDSISEPPDNHDGNSSSTKPMITKPRKKYGPSAVPVSCTLKNTHSVSTIRTSFSDEDGPISEVEPANSHHSPLWAQHLTQLWQGQPVNMAAERAYNRAMSHRPPNCCICAFFKRFDVESEQGIFDESGLQMVVPQRSLPMIPETLFAISKTNQKPFCDYSLLEQDGLSPLLICSTCNICVHASCYGAGHVGNPDSWKCSRCAAFSTHAECCLCVLRGGALKPTTDGNWAHVVCALAVFEVSFVDVRERNLIDVSQLSPARQKLRCSLCGPVTSSSSQPSTCIQCSHGRCTLAFHPTCAYAAGVQFETSDWPFPIYCTCHRHQTSHREKVKDRQLNDLYEGGRVIAKHKNGRYYHATIMEVQRNRLYEVDFDDGSVSDDLLPEDIVGHNCISEGPPSVGKHIQVRWTDGDLYGAVFRGVNNQDEYTVEFENGSQLILRRAELWTEDEELPKHVKSRLSMATERKYSLFYPEQERGGPRPKKKIDYVAMLAPGSGS</sequence>
<evidence type="ECO:0000256" key="15">
    <source>
        <dbReference type="ARBA" id="ARBA00023242"/>
    </source>
</evidence>
<dbReference type="EMBL" id="PZQS01000010">
    <property type="protein sequence ID" value="PVD23755.1"/>
    <property type="molecule type" value="Genomic_DNA"/>
</dbReference>
<dbReference type="PROSITE" id="PS51184">
    <property type="entry name" value="JMJC"/>
    <property type="match status" value="1"/>
</dbReference>
<comment type="caution">
    <text evidence="20">The sequence shown here is derived from an EMBL/GenBank/DDBJ whole genome shotgun (WGS) entry which is preliminary data.</text>
</comment>
<dbReference type="Gene3D" id="3.10.330.70">
    <property type="match status" value="1"/>
</dbReference>
<evidence type="ECO:0000256" key="2">
    <source>
        <dbReference type="ARBA" id="ARBA00004123"/>
    </source>
</evidence>
<dbReference type="InterPro" id="IPR003347">
    <property type="entry name" value="JmjC_dom"/>
</dbReference>
<feature type="compositionally biased region" description="Pro residues" evidence="17">
    <location>
        <begin position="851"/>
        <end position="861"/>
    </location>
</feature>
<keyword evidence="11" id="KW-0560">Oxidoreductase</keyword>
<dbReference type="EC" id="1.14.11.66" evidence="4"/>
<comment type="catalytic activity">
    <reaction evidence="16">
        <text>N(6),N(6),N(6)-trimethyl-L-lysyl(9)-[histone H3] + 2 2-oxoglutarate + 2 O2 = N(6)-methyl-L-lysyl(9)-[histone H3] + 2 formaldehyde + 2 succinate + 2 CO2</text>
        <dbReference type="Rhea" id="RHEA:60200"/>
        <dbReference type="Rhea" id="RHEA-COMP:15538"/>
        <dbReference type="Rhea" id="RHEA-COMP:15542"/>
        <dbReference type="ChEBI" id="CHEBI:15379"/>
        <dbReference type="ChEBI" id="CHEBI:16526"/>
        <dbReference type="ChEBI" id="CHEBI:16810"/>
        <dbReference type="ChEBI" id="CHEBI:16842"/>
        <dbReference type="ChEBI" id="CHEBI:30031"/>
        <dbReference type="ChEBI" id="CHEBI:61929"/>
        <dbReference type="ChEBI" id="CHEBI:61961"/>
        <dbReference type="EC" id="1.14.11.66"/>
    </reaction>
</comment>
<keyword evidence="12" id="KW-0408">Iron</keyword>
<feature type="region of interest" description="Disordered" evidence="17">
    <location>
        <begin position="1424"/>
        <end position="1543"/>
    </location>
</feature>
<keyword evidence="13" id="KW-0805">Transcription regulation</keyword>
<name>A0A2T7NRE8_POMCA</name>
<dbReference type="Pfam" id="PF18104">
    <property type="entry name" value="Tudor_2"/>
    <property type="match status" value="2"/>
</dbReference>
<dbReference type="GO" id="GO:0051864">
    <property type="term" value="F:histone H3K36 demethylase activity"/>
    <property type="evidence" value="ECO:0007669"/>
    <property type="project" value="TreeGrafter"/>
</dbReference>
<dbReference type="Gene3D" id="2.60.120.650">
    <property type="entry name" value="Cupin"/>
    <property type="match status" value="1"/>
</dbReference>
<feature type="compositionally biased region" description="Basic and acidic residues" evidence="17">
    <location>
        <begin position="1003"/>
        <end position="1015"/>
    </location>
</feature>
<dbReference type="CDD" id="cd20392">
    <property type="entry name" value="Tudor_JMJD2_rpt2"/>
    <property type="match status" value="1"/>
</dbReference>
<keyword evidence="9" id="KW-0156">Chromatin regulator</keyword>
<dbReference type="SMART" id="SM00249">
    <property type="entry name" value="PHD"/>
    <property type="match status" value="2"/>
</dbReference>
<evidence type="ECO:0000256" key="4">
    <source>
        <dbReference type="ARBA" id="ARBA00012900"/>
    </source>
</evidence>
<keyword evidence="10" id="KW-0223">Dioxygenase</keyword>
<dbReference type="Pfam" id="PF13832">
    <property type="entry name" value="zf-HC5HC2H_2"/>
    <property type="match status" value="1"/>
</dbReference>
<keyword evidence="15" id="KW-0539">Nucleus</keyword>
<feature type="region of interest" description="Disordered" evidence="17">
    <location>
        <begin position="908"/>
        <end position="982"/>
    </location>
</feature>
<dbReference type="PROSITE" id="PS51805">
    <property type="entry name" value="EPHD"/>
    <property type="match status" value="1"/>
</dbReference>
<feature type="compositionally biased region" description="Polar residues" evidence="17">
    <location>
        <begin position="457"/>
        <end position="473"/>
    </location>
</feature>
<evidence type="ECO:0000256" key="13">
    <source>
        <dbReference type="ARBA" id="ARBA00023015"/>
    </source>
</evidence>
<dbReference type="Gene3D" id="3.30.40.10">
    <property type="entry name" value="Zinc/RING finger domain, C3HC4 (zinc finger)"/>
    <property type="match status" value="1"/>
</dbReference>
<dbReference type="SUPFAM" id="SSF63748">
    <property type="entry name" value="Tudor/PWWP/MBT"/>
    <property type="match status" value="2"/>
</dbReference>
<dbReference type="FunFam" id="3.10.330.70:FF:000001">
    <property type="entry name" value="Putative lysine-specific demethylase 4a"/>
    <property type="match status" value="1"/>
</dbReference>
<feature type="compositionally biased region" description="Basic residues" evidence="17">
    <location>
        <begin position="1036"/>
        <end position="1050"/>
    </location>
</feature>
<evidence type="ECO:0000256" key="11">
    <source>
        <dbReference type="ARBA" id="ARBA00023002"/>
    </source>
</evidence>
<dbReference type="GO" id="GO:0005634">
    <property type="term" value="C:nucleus"/>
    <property type="evidence" value="ECO:0007669"/>
    <property type="project" value="UniProtKB-SubCell"/>
</dbReference>
<dbReference type="GO" id="GO:0140684">
    <property type="term" value="F:histone H3K9me2/H3K9me3 demethylase activity"/>
    <property type="evidence" value="ECO:0007669"/>
    <property type="project" value="UniProtKB-EC"/>
</dbReference>
<evidence type="ECO:0000313" key="21">
    <source>
        <dbReference type="Proteomes" id="UP000245119"/>
    </source>
</evidence>
<feature type="compositionally biased region" description="Low complexity" evidence="17">
    <location>
        <begin position="930"/>
        <end position="970"/>
    </location>
</feature>
<evidence type="ECO:0000256" key="1">
    <source>
        <dbReference type="ARBA" id="ARBA00001954"/>
    </source>
</evidence>
<dbReference type="SMART" id="SM00333">
    <property type="entry name" value="TUDOR"/>
    <property type="match status" value="2"/>
</dbReference>
<dbReference type="InterPro" id="IPR011011">
    <property type="entry name" value="Znf_FYVE_PHD"/>
</dbReference>
<dbReference type="CDD" id="cd20391">
    <property type="entry name" value="Tudor_JMJD2_rpt1"/>
    <property type="match status" value="1"/>
</dbReference>
<feature type="compositionally biased region" description="Basic and acidic residues" evidence="17">
    <location>
        <begin position="351"/>
        <end position="364"/>
    </location>
</feature>
<feature type="region of interest" description="Disordered" evidence="17">
    <location>
        <begin position="1003"/>
        <end position="1065"/>
    </location>
</feature>
<dbReference type="GO" id="GO:0008270">
    <property type="term" value="F:zinc ion binding"/>
    <property type="evidence" value="ECO:0007669"/>
    <property type="project" value="UniProtKB-KW"/>
</dbReference>
<comment type="similarity">
    <text evidence="3">Belongs to the JHDM3 histone demethylase family.</text>
</comment>
<dbReference type="InterPro" id="IPR002999">
    <property type="entry name" value="Tudor"/>
</dbReference>
<evidence type="ECO:0000256" key="6">
    <source>
        <dbReference type="ARBA" id="ARBA00022737"/>
    </source>
</evidence>
<evidence type="ECO:0000259" key="19">
    <source>
        <dbReference type="PROSITE" id="PS51805"/>
    </source>
</evidence>
<dbReference type="STRING" id="400727.A0A2T7NRE8"/>
<keyword evidence="21" id="KW-1185">Reference proteome</keyword>
<feature type="domain" description="PHD-type" evidence="19">
    <location>
        <begin position="1714"/>
        <end position="1829"/>
    </location>
</feature>
<organism evidence="20 21">
    <name type="scientific">Pomacea canaliculata</name>
    <name type="common">Golden apple snail</name>
    <dbReference type="NCBI Taxonomy" id="400727"/>
    <lineage>
        <taxon>Eukaryota</taxon>
        <taxon>Metazoa</taxon>
        <taxon>Spiralia</taxon>
        <taxon>Lophotrochozoa</taxon>
        <taxon>Mollusca</taxon>
        <taxon>Gastropoda</taxon>
        <taxon>Caenogastropoda</taxon>
        <taxon>Architaenioglossa</taxon>
        <taxon>Ampullarioidea</taxon>
        <taxon>Ampullariidae</taxon>
        <taxon>Pomacea</taxon>
    </lineage>
</organism>
<dbReference type="PANTHER" id="PTHR10694:SF129">
    <property type="entry name" value="LYSINE-SPECIFIC DEMETHYLASE 4B-RELATED"/>
    <property type="match status" value="1"/>
</dbReference>
<keyword evidence="14" id="KW-0804">Transcription</keyword>
<evidence type="ECO:0000256" key="12">
    <source>
        <dbReference type="ARBA" id="ARBA00023004"/>
    </source>
</evidence>
<dbReference type="SUPFAM" id="SSF51197">
    <property type="entry name" value="Clavaminate synthase-like"/>
    <property type="match status" value="1"/>
</dbReference>
<evidence type="ECO:0000256" key="9">
    <source>
        <dbReference type="ARBA" id="ARBA00022853"/>
    </source>
</evidence>
<keyword evidence="8" id="KW-0862">Zinc</keyword>
<comment type="cofactor">
    <cofactor evidence="1">
        <name>Fe(2+)</name>
        <dbReference type="ChEBI" id="CHEBI:29033"/>
    </cofactor>
</comment>
<proteinExistence type="inferred from homology"/>
<dbReference type="SUPFAM" id="SSF57903">
    <property type="entry name" value="FYVE/PHD zinc finger"/>
    <property type="match status" value="1"/>
</dbReference>
<evidence type="ECO:0000256" key="3">
    <source>
        <dbReference type="ARBA" id="ARBA00009711"/>
    </source>
</evidence>
<dbReference type="Pfam" id="PF13831">
    <property type="entry name" value="PHD_2"/>
    <property type="match status" value="1"/>
</dbReference>
<evidence type="ECO:0000256" key="5">
    <source>
        <dbReference type="ARBA" id="ARBA00022723"/>
    </source>
</evidence>
<feature type="region of interest" description="Disordered" evidence="17">
    <location>
        <begin position="821"/>
        <end position="873"/>
    </location>
</feature>
<gene>
    <name evidence="20" type="ORF">C0Q70_17028</name>
</gene>
<keyword evidence="7" id="KW-0863">Zinc-finger</keyword>
<dbReference type="InterPro" id="IPR034732">
    <property type="entry name" value="EPHD"/>
</dbReference>
<feature type="compositionally biased region" description="Basic residues" evidence="17">
    <location>
        <begin position="336"/>
        <end position="350"/>
    </location>
</feature>
<dbReference type="InterPro" id="IPR019787">
    <property type="entry name" value="Znf_PHD-finger"/>
</dbReference>
<dbReference type="GO" id="GO:0010468">
    <property type="term" value="P:regulation of gene expression"/>
    <property type="evidence" value="ECO:0007669"/>
    <property type="project" value="TreeGrafter"/>
</dbReference>
<accession>A0A2T7NRE8</accession>
<feature type="region of interest" description="Disordered" evidence="17">
    <location>
        <begin position="301"/>
        <end position="487"/>
    </location>
</feature>
<protein>
    <recommendedName>
        <fullName evidence="4">[histone H3]-trimethyl-L-lysine(9) demethylase</fullName>
        <ecNumber evidence="4">1.14.11.66</ecNumber>
    </recommendedName>
</protein>
<keyword evidence="5" id="KW-0479">Metal-binding</keyword>
<feature type="compositionally biased region" description="Basic and acidic residues" evidence="17">
    <location>
        <begin position="412"/>
        <end position="425"/>
    </location>
</feature>
<feature type="compositionally biased region" description="Basic and acidic residues" evidence="17">
    <location>
        <begin position="301"/>
        <end position="330"/>
    </location>
</feature>
<evidence type="ECO:0000256" key="14">
    <source>
        <dbReference type="ARBA" id="ARBA00023163"/>
    </source>
</evidence>
<dbReference type="Gene3D" id="2.30.30.140">
    <property type="match status" value="1"/>
</dbReference>
<feature type="compositionally biased region" description="Basic and acidic residues" evidence="17">
    <location>
        <begin position="373"/>
        <end position="385"/>
    </location>
</feature>
<feature type="compositionally biased region" description="Polar residues" evidence="17">
    <location>
        <begin position="1056"/>
        <end position="1065"/>
    </location>
</feature>
<feature type="compositionally biased region" description="Polar residues" evidence="17">
    <location>
        <begin position="821"/>
        <end position="833"/>
    </location>
</feature>
<keyword evidence="6" id="KW-0677">Repeat</keyword>
<dbReference type="Proteomes" id="UP000245119">
    <property type="component" value="Linkage Group LG10"/>
</dbReference>
<evidence type="ECO:0000256" key="10">
    <source>
        <dbReference type="ARBA" id="ARBA00022964"/>
    </source>
</evidence>
<dbReference type="SMART" id="SM00558">
    <property type="entry name" value="JmjC"/>
    <property type="match status" value="1"/>
</dbReference>
<feature type="compositionally biased region" description="Polar residues" evidence="17">
    <location>
        <begin position="1376"/>
        <end position="1386"/>
    </location>
</feature>
<feature type="region of interest" description="Disordered" evidence="17">
    <location>
        <begin position="533"/>
        <end position="585"/>
    </location>
</feature>
<dbReference type="InterPro" id="IPR001965">
    <property type="entry name" value="Znf_PHD"/>
</dbReference>
<evidence type="ECO:0000256" key="17">
    <source>
        <dbReference type="SAM" id="MobiDB-lite"/>
    </source>
</evidence>
<evidence type="ECO:0000256" key="8">
    <source>
        <dbReference type="ARBA" id="ARBA00022833"/>
    </source>
</evidence>
<reference evidence="20 21" key="1">
    <citation type="submission" date="2018-04" db="EMBL/GenBank/DDBJ databases">
        <title>The genome of golden apple snail Pomacea canaliculata provides insight into stress tolerance and invasive adaptation.</title>
        <authorList>
            <person name="Liu C."/>
            <person name="Liu B."/>
            <person name="Ren Y."/>
            <person name="Zhang Y."/>
            <person name="Wang H."/>
            <person name="Li S."/>
            <person name="Jiang F."/>
            <person name="Yin L."/>
            <person name="Zhang G."/>
            <person name="Qian W."/>
            <person name="Fan W."/>
        </authorList>
    </citation>
    <scope>NUCLEOTIDE SEQUENCE [LARGE SCALE GENOMIC DNA]</scope>
    <source>
        <strain evidence="20">SZHN2017</strain>
        <tissue evidence="20">Muscle</tissue>
    </source>
</reference>
<evidence type="ECO:0000256" key="16">
    <source>
        <dbReference type="ARBA" id="ARBA00049349"/>
    </source>
</evidence>
<dbReference type="InterPro" id="IPR013083">
    <property type="entry name" value="Znf_RING/FYVE/PHD"/>
</dbReference>
<feature type="region of interest" description="Disordered" evidence="17">
    <location>
        <begin position="1376"/>
        <end position="1397"/>
    </location>
</feature>